<reference evidence="1" key="1">
    <citation type="submission" date="2020-03" db="EMBL/GenBank/DDBJ databases">
        <authorList>
            <person name="Weist P."/>
        </authorList>
    </citation>
    <scope>NUCLEOTIDE SEQUENCE</scope>
</reference>
<sequence>MSPPTPPAPRGMLTHLPAAHARTQPLVAARVKRIKCHFAVASTNALFCSASEWPLFFTVFSFFPPLMFTTETLLGQPGTVSGTQAALGGRSAGIRSHCAGLGSSGVSCPFALSWLQQRLPPPRSHSRPTARPTAALLGPTLAQLAVLKDKSHRWVEVNVSGGNLHTHGTVAHAQSQLFDLSPLPDRDVSPLAEIWLAGSANLSAS</sequence>
<evidence type="ECO:0000313" key="1">
    <source>
        <dbReference type="EMBL" id="CAB1428334.1"/>
    </source>
</evidence>
<protein>
    <submittedName>
        <fullName evidence="1">Uncharacterized protein</fullName>
    </submittedName>
</protein>
<comment type="caution">
    <text evidence="1">The sequence shown here is derived from an EMBL/GenBank/DDBJ whole genome shotgun (WGS) entry which is preliminary data.</text>
</comment>
<keyword evidence="2" id="KW-1185">Reference proteome</keyword>
<accession>A0A9N7UAP6</accession>
<proteinExistence type="predicted"/>
<evidence type="ECO:0000313" key="2">
    <source>
        <dbReference type="Proteomes" id="UP001153269"/>
    </source>
</evidence>
<dbReference type="AlphaFoldDB" id="A0A9N7UAP6"/>
<dbReference type="EMBL" id="CADEAL010001042">
    <property type="protein sequence ID" value="CAB1428334.1"/>
    <property type="molecule type" value="Genomic_DNA"/>
</dbReference>
<gene>
    <name evidence="1" type="ORF">PLEPLA_LOCUS16300</name>
</gene>
<dbReference type="Proteomes" id="UP001153269">
    <property type="component" value="Unassembled WGS sequence"/>
</dbReference>
<organism evidence="1 2">
    <name type="scientific">Pleuronectes platessa</name>
    <name type="common">European plaice</name>
    <dbReference type="NCBI Taxonomy" id="8262"/>
    <lineage>
        <taxon>Eukaryota</taxon>
        <taxon>Metazoa</taxon>
        <taxon>Chordata</taxon>
        <taxon>Craniata</taxon>
        <taxon>Vertebrata</taxon>
        <taxon>Euteleostomi</taxon>
        <taxon>Actinopterygii</taxon>
        <taxon>Neopterygii</taxon>
        <taxon>Teleostei</taxon>
        <taxon>Neoteleostei</taxon>
        <taxon>Acanthomorphata</taxon>
        <taxon>Carangaria</taxon>
        <taxon>Pleuronectiformes</taxon>
        <taxon>Pleuronectoidei</taxon>
        <taxon>Pleuronectidae</taxon>
        <taxon>Pleuronectes</taxon>
    </lineage>
</organism>
<name>A0A9N7UAP6_PLEPL</name>